<dbReference type="InterPro" id="IPR000073">
    <property type="entry name" value="AB_hydrolase_1"/>
</dbReference>
<protein>
    <submittedName>
        <fullName evidence="2">Alpha/beta fold hydrolase</fullName>
    </submittedName>
</protein>
<dbReference type="PANTHER" id="PTHR43194:SF5">
    <property type="entry name" value="PIMELOYL-[ACYL-CARRIER PROTEIN] METHYL ESTER ESTERASE"/>
    <property type="match status" value="1"/>
</dbReference>
<dbReference type="Pfam" id="PF12697">
    <property type="entry name" value="Abhydrolase_6"/>
    <property type="match status" value="1"/>
</dbReference>
<dbReference type="PRINTS" id="PR00111">
    <property type="entry name" value="ABHYDROLASE"/>
</dbReference>
<dbReference type="SUPFAM" id="SSF53474">
    <property type="entry name" value="alpha/beta-Hydrolases"/>
    <property type="match status" value="1"/>
</dbReference>
<name>A0ABV7K864_9HYPH</name>
<sequence length="257" mass="26364">MQADPAALFVSDSGTGDPAVVFVHGFGADHRVWDAAAAPLPPTTRVLACDLPGHGLSLDAEGAGSAKSAARALLAYLSRCGIDRAHVVGHSMGGAVAALMALAEPGRVASLTLLAPGGFGPEINGPLLRRYAEAADRHELRACLQAMSGESAVVPDDQLDTGLAMRERPGQIEKLVEIAAAITRGERQGVIPAEALATLAMPATVLWGTADPVLPFAQSDGLPARFHRQVIEGAGHMLVGEAPDAVRQAIMANLAAA</sequence>
<dbReference type="EMBL" id="JBHRTK010000003">
    <property type="protein sequence ID" value="MFC3205229.1"/>
    <property type="molecule type" value="Genomic_DNA"/>
</dbReference>
<evidence type="ECO:0000259" key="1">
    <source>
        <dbReference type="Pfam" id="PF12697"/>
    </source>
</evidence>
<dbReference type="PANTHER" id="PTHR43194">
    <property type="entry name" value="HYDROLASE ALPHA/BETA FOLD FAMILY"/>
    <property type="match status" value="1"/>
</dbReference>
<evidence type="ECO:0000313" key="2">
    <source>
        <dbReference type="EMBL" id="MFC3205229.1"/>
    </source>
</evidence>
<dbReference type="GO" id="GO:0016787">
    <property type="term" value="F:hydrolase activity"/>
    <property type="evidence" value="ECO:0007669"/>
    <property type="project" value="UniProtKB-KW"/>
</dbReference>
<evidence type="ECO:0000313" key="3">
    <source>
        <dbReference type="Proteomes" id="UP001595583"/>
    </source>
</evidence>
<reference evidence="3" key="1">
    <citation type="journal article" date="2019" name="Int. J. Syst. Evol. Microbiol.">
        <title>The Global Catalogue of Microorganisms (GCM) 10K type strain sequencing project: providing services to taxonomists for standard genome sequencing and annotation.</title>
        <authorList>
            <consortium name="The Broad Institute Genomics Platform"/>
            <consortium name="The Broad Institute Genome Sequencing Center for Infectious Disease"/>
            <person name="Wu L."/>
            <person name="Ma J."/>
        </authorList>
    </citation>
    <scope>NUCLEOTIDE SEQUENCE [LARGE SCALE GENOMIC DNA]</scope>
    <source>
        <strain evidence="3">KCTC 52165</strain>
    </source>
</reference>
<organism evidence="2 3">
    <name type="scientific">Aquamicrobium soli</name>
    <dbReference type="NCBI Taxonomy" id="1811518"/>
    <lineage>
        <taxon>Bacteria</taxon>
        <taxon>Pseudomonadati</taxon>
        <taxon>Pseudomonadota</taxon>
        <taxon>Alphaproteobacteria</taxon>
        <taxon>Hyphomicrobiales</taxon>
        <taxon>Phyllobacteriaceae</taxon>
        <taxon>Aquamicrobium</taxon>
    </lineage>
</organism>
<dbReference type="InterPro" id="IPR050228">
    <property type="entry name" value="Carboxylesterase_BioH"/>
</dbReference>
<dbReference type="InterPro" id="IPR029058">
    <property type="entry name" value="AB_hydrolase_fold"/>
</dbReference>
<proteinExistence type="predicted"/>
<comment type="caution">
    <text evidence="2">The sequence shown here is derived from an EMBL/GenBank/DDBJ whole genome shotgun (WGS) entry which is preliminary data.</text>
</comment>
<keyword evidence="3" id="KW-1185">Reference proteome</keyword>
<dbReference type="Proteomes" id="UP001595583">
    <property type="component" value="Unassembled WGS sequence"/>
</dbReference>
<accession>A0ABV7K864</accession>
<dbReference type="Gene3D" id="3.40.50.1820">
    <property type="entry name" value="alpha/beta hydrolase"/>
    <property type="match status" value="1"/>
</dbReference>
<gene>
    <name evidence="2" type="ORF">ACFOHJ_03310</name>
</gene>
<dbReference type="RefSeq" id="WP_378218505.1">
    <property type="nucleotide sequence ID" value="NZ_JBHRTK010000003.1"/>
</dbReference>
<keyword evidence="2" id="KW-0378">Hydrolase</keyword>
<feature type="domain" description="AB hydrolase-1" evidence="1">
    <location>
        <begin position="20"/>
        <end position="248"/>
    </location>
</feature>